<accession>A0ABY5ISK1</accession>
<feature type="compositionally biased region" description="Basic and acidic residues" evidence="1">
    <location>
        <begin position="33"/>
        <end position="44"/>
    </location>
</feature>
<evidence type="ECO:0000313" key="2">
    <source>
        <dbReference type="EMBL" id="UUC44748.1"/>
    </source>
</evidence>
<evidence type="ECO:0000256" key="1">
    <source>
        <dbReference type="SAM" id="MobiDB-lite"/>
    </source>
</evidence>
<gene>
    <name evidence="2" type="ORF">NOX80_14055</name>
</gene>
<reference evidence="2" key="1">
    <citation type="submission" date="2022-07" db="EMBL/GenBank/DDBJ databases">
        <title>Isolation, identification, and degradation of a PFOSA degrading strain from sewage treatment plant.</title>
        <authorList>
            <person name="Zhang L."/>
            <person name="Huo Y."/>
        </authorList>
    </citation>
    <scope>NUCLEOTIDE SEQUENCE</scope>
    <source>
        <strain evidence="2">C1</strain>
    </source>
</reference>
<keyword evidence="3" id="KW-1185">Reference proteome</keyword>
<protein>
    <submittedName>
        <fullName evidence="2">Uncharacterized protein</fullName>
    </submittedName>
</protein>
<dbReference type="EMBL" id="CP101751">
    <property type="protein sequence ID" value="UUC44748.1"/>
    <property type="molecule type" value="Genomic_DNA"/>
</dbReference>
<dbReference type="RefSeq" id="WP_256550431.1">
    <property type="nucleotide sequence ID" value="NZ_CP101751.1"/>
</dbReference>
<organism evidence="2 3">
    <name type="scientific">Flavobacterium cerinum</name>
    <dbReference type="NCBI Taxonomy" id="2502784"/>
    <lineage>
        <taxon>Bacteria</taxon>
        <taxon>Pseudomonadati</taxon>
        <taxon>Bacteroidota</taxon>
        <taxon>Flavobacteriia</taxon>
        <taxon>Flavobacteriales</taxon>
        <taxon>Flavobacteriaceae</taxon>
        <taxon>Flavobacterium</taxon>
    </lineage>
</organism>
<dbReference type="Proteomes" id="UP001059844">
    <property type="component" value="Chromosome"/>
</dbReference>
<dbReference type="PROSITE" id="PS51257">
    <property type="entry name" value="PROKAR_LIPOPROTEIN"/>
    <property type="match status" value="1"/>
</dbReference>
<feature type="region of interest" description="Disordered" evidence="1">
    <location>
        <begin position="23"/>
        <end position="44"/>
    </location>
</feature>
<proteinExistence type="predicted"/>
<feature type="compositionally biased region" description="Low complexity" evidence="1">
    <location>
        <begin position="23"/>
        <end position="32"/>
    </location>
</feature>
<name>A0ABY5ISK1_9FLAO</name>
<sequence>MRQTIYYLLLFIITLSCTEKKTQSNNNKINKNSKSDTVSKVEESSKEKSNSDCIFDDNYKVVTKEWLDELGIKKYVWDPKNNRAIVAYNGDTLTLYQGGCYHFVSSVEISTALYPNKETDSTLLKKINDVACKFKFDNYCQKLVEGKFKRVDNDDASVLLEFEDDDPEDNIIYGGIQILEKEKKTIVKITEYYN</sequence>
<evidence type="ECO:0000313" key="3">
    <source>
        <dbReference type="Proteomes" id="UP001059844"/>
    </source>
</evidence>